<dbReference type="AlphaFoldDB" id="A0A1I2T6R6"/>
<proteinExistence type="inferred from homology"/>
<gene>
    <name evidence="5" type="ORF">SAMN05216175_10910</name>
</gene>
<dbReference type="InterPro" id="IPR036249">
    <property type="entry name" value="Thioredoxin-like_sf"/>
</dbReference>
<dbReference type="Proteomes" id="UP000198623">
    <property type="component" value="Unassembled WGS sequence"/>
</dbReference>
<dbReference type="Pfam" id="PF03960">
    <property type="entry name" value="ArsC"/>
    <property type="match status" value="1"/>
</dbReference>
<reference evidence="6" key="1">
    <citation type="submission" date="2016-10" db="EMBL/GenBank/DDBJ databases">
        <authorList>
            <person name="Varghese N."/>
            <person name="Submissions S."/>
        </authorList>
    </citation>
    <scope>NUCLEOTIDE SEQUENCE [LARGE SCALE GENOMIC DNA]</scope>
    <source>
        <strain evidence="6">CGMCC 1.10971</strain>
    </source>
</reference>
<dbReference type="InterPro" id="IPR006659">
    <property type="entry name" value="Arsenate_reductase"/>
</dbReference>
<keyword evidence="6" id="KW-1185">Reference proteome</keyword>
<evidence type="ECO:0000313" key="5">
    <source>
        <dbReference type="EMBL" id="SFG57981.1"/>
    </source>
</evidence>
<evidence type="ECO:0000256" key="2">
    <source>
        <dbReference type="ARBA" id="ARBA00023002"/>
    </source>
</evidence>
<protein>
    <recommendedName>
        <fullName evidence="4">Arsenate reductase</fullName>
        <ecNumber evidence="4">1.20.4.1</ecNumber>
    </recommendedName>
</protein>
<accession>A0A1I2T6R6</accession>
<dbReference type="EMBL" id="FOOU01000009">
    <property type="protein sequence ID" value="SFG57981.1"/>
    <property type="molecule type" value="Genomic_DNA"/>
</dbReference>
<dbReference type="Gene3D" id="3.40.30.10">
    <property type="entry name" value="Glutaredoxin"/>
    <property type="match status" value="1"/>
</dbReference>
<dbReference type="PANTHER" id="PTHR30041:SF4">
    <property type="entry name" value="ARSENATE REDUCTASE"/>
    <property type="match status" value="1"/>
</dbReference>
<dbReference type="PANTHER" id="PTHR30041">
    <property type="entry name" value="ARSENATE REDUCTASE"/>
    <property type="match status" value="1"/>
</dbReference>
<dbReference type="NCBIfam" id="TIGR00014">
    <property type="entry name" value="arsC"/>
    <property type="match status" value="1"/>
</dbReference>
<comment type="similarity">
    <text evidence="1 3 4">Belongs to the ArsC family.</text>
</comment>
<dbReference type="GO" id="GO:0008794">
    <property type="term" value="F:arsenate reductase (glutaredoxin) activity"/>
    <property type="evidence" value="ECO:0007669"/>
    <property type="project" value="UniProtKB-UniRule"/>
</dbReference>
<evidence type="ECO:0000256" key="4">
    <source>
        <dbReference type="RuleBase" id="RU362029"/>
    </source>
</evidence>
<evidence type="ECO:0000313" key="6">
    <source>
        <dbReference type="Proteomes" id="UP000198623"/>
    </source>
</evidence>
<keyword evidence="2 4" id="KW-0560">Oxidoreductase</keyword>
<dbReference type="STRING" id="1045558.SAMN05216175_10910"/>
<organism evidence="5 6">
    <name type="scientific">Neptunomonas qingdaonensis</name>
    <dbReference type="NCBI Taxonomy" id="1045558"/>
    <lineage>
        <taxon>Bacteria</taxon>
        <taxon>Pseudomonadati</taxon>
        <taxon>Pseudomonadota</taxon>
        <taxon>Gammaproteobacteria</taxon>
        <taxon>Oceanospirillales</taxon>
        <taxon>Oceanospirillaceae</taxon>
        <taxon>Neptunomonas</taxon>
    </lineage>
</organism>
<evidence type="ECO:0000256" key="3">
    <source>
        <dbReference type="PROSITE-ProRule" id="PRU01282"/>
    </source>
</evidence>
<comment type="catalytic activity">
    <reaction evidence="4">
        <text>[glutaredoxin]-dithiol + arsenate + glutathione + H(+) = glutathionyl-S-S-[glutaredoxin] + arsenite + H2O</text>
        <dbReference type="Rhea" id="RHEA:22016"/>
        <dbReference type="Rhea" id="RHEA-COMP:10729"/>
        <dbReference type="Rhea" id="RHEA-COMP:17668"/>
        <dbReference type="ChEBI" id="CHEBI:15377"/>
        <dbReference type="ChEBI" id="CHEBI:15378"/>
        <dbReference type="ChEBI" id="CHEBI:29242"/>
        <dbReference type="ChEBI" id="CHEBI:29950"/>
        <dbReference type="ChEBI" id="CHEBI:48597"/>
        <dbReference type="ChEBI" id="CHEBI:57925"/>
        <dbReference type="ChEBI" id="CHEBI:146199"/>
        <dbReference type="EC" id="1.20.4.1"/>
    </reaction>
</comment>
<name>A0A1I2T6R6_9GAMM</name>
<dbReference type="EC" id="1.20.4.1" evidence="4"/>
<dbReference type="CDD" id="cd03034">
    <property type="entry name" value="ArsC_ArsC"/>
    <property type="match status" value="1"/>
</dbReference>
<dbReference type="RefSeq" id="WP_090728560.1">
    <property type="nucleotide sequence ID" value="NZ_FOOU01000009.1"/>
</dbReference>
<dbReference type="PROSITE" id="PS51353">
    <property type="entry name" value="ARSC"/>
    <property type="match status" value="1"/>
</dbReference>
<dbReference type="OrthoDB" id="9790554at2"/>
<dbReference type="InterPro" id="IPR006660">
    <property type="entry name" value="Arsenate_reductase-like"/>
</dbReference>
<evidence type="ECO:0000256" key="1">
    <source>
        <dbReference type="ARBA" id="ARBA00007198"/>
    </source>
</evidence>
<sequence length="116" mass="12978">MSQVTIYHNPRCSKSRQTLALLKEQGIEPDIREYLKDAPSAAELTQVLDSLGLSARALLRKNEAEYKENNLSNPELTDEQIITVMAANPKLIERPIVLKDGQARIGRPPESVLEIL</sequence>
<dbReference type="SUPFAM" id="SSF52833">
    <property type="entry name" value="Thioredoxin-like"/>
    <property type="match status" value="1"/>
</dbReference>